<dbReference type="PROSITE" id="PS00636">
    <property type="entry name" value="DNAJ_1"/>
    <property type="match status" value="1"/>
</dbReference>
<feature type="domain" description="J" evidence="4">
    <location>
        <begin position="14"/>
        <end position="82"/>
    </location>
</feature>
<dbReference type="GO" id="GO:0005739">
    <property type="term" value="C:mitochondrion"/>
    <property type="evidence" value="ECO:0007669"/>
    <property type="project" value="GOC"/>
</dbReference>
<evidence type="ECO:0000313" key="6">
    <source>
        <dbReference type="RefSeq" id="XP_011501750.1"/>
    </source>
</evidence>
<keyword evidence="5" id="KW-1185">Reference proteome</keyword>
<dbReference type="Proteomes" id="UP000695007">
    <property type="component" value="Unplaced"/>
</dbReference>
<dbReference type="GO" id="GO:0042407">
    <property type="term" value="P:cristae formation"/>
    <property type="evidence" value="ECO:0007669"/>
    <property type="project" value="TreeGrafter"/>
</dbReference>
<evidence type="ECO:0000256" key="3">
    <source>
        <dbReference type="ARBA" id="ARBA00023186"/>
    </source>
</evidence>
<name>A0AAJ7DZ54_9HYME</name>
<dbReference type="Pfam" id="PF00226">
    <property type="entry name" value="DnaJ"/>
    <property type="match status" value="1"/>
</dbReference>
<dbReference type="KEGG" id="csol:105365312"/>
<dbReference type="SUPFAM" id="SSF46565">
    <property type="entry name" value="Chaperone J-domain"/>
    <property type="match status" value="1"/>
</dbReference>
<dbReference type="InterPro" id="IPR024586">
    <property type="entry name" value="DnaJ-like_C11_C"/>
</dbReference>
<dbReference type="GeneID" id="105365312"/>
<organism evidence="5 6">
    <name type="scientific">Ceratosolen solmsi marchali</name>
    <dbReference type="NCBI Taxonomy" id="326594"/>
    <lineage>
        <taxon>Eukaryota</taxon>
        <taxon>Metazoa</taxon>
        <taxon>Ecdysozoa</taxon>
        <taxon>Arthropoda</taxon>
        <taxon>Hexapoda</taxon>
        <taxon>Insecta</taxon>
        <taxon>Pterygota</taxon>
        <taxon>Neoptera</taxon>
        <taxon>Endopterygota</taxon>
        <taxon>Hymenoptera</taxon>
        <taxon>Apocrita</taxon>
        <taxon>Proctotrupomorpha</taxon>
        <taxon>Chalcidoidea</taxon>
        <taxon>Agaonidae</taxon>
        <taxon>Agaoninae</taxon>
        <taxon>Ceratosolen</taxon>
    </lineage>
</organism>
<dbReference type="PANTHER" id="PTHR44157">
    <property type="entry name" value="DNAJ HOMOLOG SUBFAMILY C MEMBER 11"/>
    <property type="match status" value="1"/>
</dbReference>
<dbReference type="Gene3D" id="1.10.287.110">
    <property type="entry name" value="DnaJ domain"/>
    <property type="match status" value="1"/>
</dbReference>
<evidence type="ECO:0000256" key="2">
    <source>
        <dbReference type="ARBA" id="ARBA00023136"/>
    </source>
</evidence>
<dbReference type="Pfam" id="PF22774">
    <property type="entry name" value="DNAJC11_beta-barrel"/>
    <property type="match status" value="1"/>
</dbReference>
<protein>
    <submittedName>
        <fullName evidence="6">DnaJ homolog subfamily C member 11</fullName>
    </submittedName>
</protein>
<dbReference type="Pfam" id="PF11875">
    <property type="entry name" value="DnaJ-like_C11_C"/>
    <property type="match status" value="1"/>
</dbReference>
<dbReference type="GO" id="GO:0016020">
    <property type="term" value="C:membrane"/>
    <property type="evidence" value="ECO:0007669"/>
    <property type="project" value="UniProtKB-SubCell"/>
</dbReference>
<reference evidence="6" key="1">
    <citation type="submission" date="2025-08" db="UniProtKB">
        <authorList>
            <consortium name="RefSeq"/>
        </authorList>
    </citation>
    <scope>IDENTIFICATION</scope>
</reference>
<keyword evidence="3" id="KW-0143">Chaperone</keyword>
<dbReference type="AlphaFoldDB" id="A0AAJ7DZ54"/>
<evidence type="ECO:0000313" key="5">
    <source>
        <dbReference type="Proteomes" id="UP000695007"/>
    </source>
</evidence>
<dbReference type="InterPro" id="IPR052243">
    <property type="entry name" value="Mito_inner_membrane_organizer"/>
</dbReference>
<dbReference type="PRINTS" id="PR00625">
    <property type="entry name" value="JDOMAIN"/>
</dbReference>
<dbReference type="RefSeq" id="XP_011501750.1">
    <property type="nucleotide sequence ID" value="XM_011503448.1"/>
</dbReference>
<sequence>MDPSSVEMNPDEDDYYALFNISKTATQEEITNAYRRLSKSYHPDKHMDPHLKKDAEILFSRINKVYEVLNNPNKRAVYDTIGVQGLESNDWELVLRTKNPQEVLKAYEKLQLDKEEQKQLQKANPKGTFGVNINATDLFTTYPVDYDGANVLSSIEVSGMTFTQSVETPLTQKNTAVLGGELSVKNGVGTGAINVAFKRLISPMAWMEVELSAGSWPGLTFKGYKKLSKRIHFSGDVPIKFTPKGIDLSFAGSLSMELNKRTVGYLTYKTGLHSSMSTSIITSTENSQTIITIEFSQLQSFISLHHEHMFLQKKLGLLGYVQIGSSSWTMEYGVKKKLSRNTALSTVVCMDSMMGVSLRIKLKRAYQIYRFSIALSDEVMPAPIFYGTIVPMMGWVLFKNFVMEPLLQQRKKRDKEQRRKEEAEQWLQKKKEAKMAIDLMSVTCSRIRATEEAKRGLVIVKAVYGRFIYDDEKTRHSENFNSFRNEIIDVTIPLQCLVKESNLVLHKGSKSHLTGFYDPCIGEEKFLVIQYLFRMNTHECMVKDNEPLSIPKECHRVIST</sequence>
<gene>
    <name evidence="6" type="primary">LOC105365312</name>
</gene>
<dbReference type="InterPro" id="IPR055225">
    <property type="entry name" value="DNAJC11-like_beta-barrel"/>
</dbReference>
<dbReference type="InterPro" id="IPR036869">
    <property type="entry name" value="J_dom_sf"/>
</dbReference>
<accession>A0AAJ7DZ54</accession>
<dbReference type="InterPro" id="IPR018253">
    <property type="entry name" value="DnaJ_domain_CS"/>
</dbReference>
<dbReference type="CDD" id="cd06257">
    <property type="entry name" value="DnaJ"/>
    <property type="match status" value="1"/>
</dbReference>
<dbReference type="PROSITE" id="PS50076">
    <property type="entry name" value="DNAJ_2"/>
    <property type="match status" value="1"/>
</dbReference>
<comment type="subcellular location">
    <subcellularLocation>
        <location evidence="1">Membrane</location>
    </subcellularLocation>
</comment>
<evidence type="ECO:0000259" key="4">
    <source>
        <dbReference type="PROSITE" id="PS50076"/>
    </source>
</evidence>
<dbReference type="InterPro" id="IPR001623">
    <property type="entry name" value="DnaJ_domain"/>
</dbReference>
<evidence type="ECO:0000256" key="1">
    <source>
        <dbReference type="ARBA" id="ARBA00004370"/>
    </source>
</evidence>
<dbReference type="SMART" id="SM00271">
    <property type="entry name" value="DnaJ"/>
    <property type="match status" value="1"/>
</dbReference>
<dbReference type="PANTHER" id="PTHR44157:SF1">
    <property type="entry name" value="DNAJ HOMOLOG SUBFAMILY C MEMBER 11"/>
    <property type="match status" value="1"/>
</dbReference>
<proteinExistence type="predicted"/>
<keyword evidence="2" id="KW-0472">Membrane</keyword>